<dbReference type="SUPFAM" id="SSF81345">
    <property type="entry name" value="ABC transporter involved in vitamin B12 uptake, BtuC"/>
    <property type="match status" value="1"/>
</dbReference>
<comment type="subcellular location">
    <subcellularLocation>
        <location evidence="1">Membrane</location>
        <topology evidence="1">Multi-pass membrane protein</topology>
    </subcellularLocation>
</comment>
<keyword evidence="3 5" id="KW-1133">Transmembrane helix</keyword>
<name>A0A0D5CJN3_9MICO</name>
<dbReference type="InterPro" id="IPR037294">
    <property type="entry name" value="ABC_BtuC-like"/>
</dbReference>
<dbReference type="EMBL" id="QWEA01000291">
    <property type="protein sequence ID" value="RIJ37129.1"/>
    <property type="molecule type" value="Genomic_DNA"/>
</dbReference>
<organism evidence="6 8">
    <name type="scientific">Clavibacter michiganensis subsp. insidiosus</name>
    <dbReference type="NCBI Taxonomy" id="33014"/>
    <lineage>
        <taxon>Bacteria</taxon>
        <taxon>Bacillati</taxon>
        <taxon>Actinomycetota</taxon>
        <taxon>Actinomycetes</taxon>
        <taxon>Micrococcales</taxon>
        <taxon>Microbacteriaceae</taxon>
        <taxon>Clavibacter</taxon>
    </lineage>
</organism>
<evidence type="ECO:0000256" key="1">
    <source>
        <dbReference type="ARBA" id="ARBA00004141"/>
    </source>
</evidence>
<reference evidence="6 8" key="1">
    <citation type="journal article" date="2015" name="Genome Announc.">
        <title>Complete Genome Sequence of Clavibacter michiganensis subsp. insidiosus R1-1 Using PacBio Single-Molecule Real-Time Technology.</title>
        <authorList>
            <person name="Lu Y."/>
            <person name="Samac D.A."/>
            <person name="Glazebrook J."/>
            <person name="Ishimaru C.A."/>
        </authorList>
    </citation>
    <scope>NUCLEOTIDE SEQUENCE [LARGE SCALE GENOMIC DNA]</scope>
    <source>
        <strain evidence="6 8">R1-1</strain>
    </source>
</reference>
<dbReference type="EMBL" id="CP011043">
    <property type="protein sequence ID" value="AJW79831.1"/>
    <property type="molecule type" value="Genomic_DNA"/>
</dbReference>
<keyword evidence="4 5" id="KW-0472">Membrane</keyword>
<evidence type="ECO:0000256" key="5">
    <source>
        <dbReference type="SAM" id="Phobius"/>
    </source>
</evidence>
<keyword evidence="2 5" id="KW-0812">Transmembrane</keyword>
<dbReference type="KEGG" id="cmh:VO01_12495"/>
<evidence type="ECO:0000313" key="8">
    <source>
        <dbReference type="Proteomes" id="UP000032604"/>
    </source>
</evidence>
<dbReference type="GO" id="GO:0016020">
    <property type="term" value="C:membrane"/>
    <property type="evidence" value="ECO:0007669"/>
    <property type="project" value="UniProtKB-SubCell"/>
</dbReference>
<dbReference type="AlphaFoldDB" id="A0A0D5CJN3"/>
<protein>
    <submittedName>
        <fullName evidence="6">Uncharacterized protein</fullName>
    </submittedName>
</protein>
<evidence type="ECO:0000256" key="2">
    <source>
        <dbReference type="ARBA" id="ARBA00022692"/>
    </source>
</evidence>
<dbReference type="Proteomes" id="UP000266634">
    <property type="component" value="Unassembled WGS sequence"/>
</dbReference>
<feature type="transmembrane region" description="Helical" evidence="5">
    <location>
        <begin position="48"/>
        <end position="66"/>
    </location>
</feature>
<dbReference type="RefSeq" id="WP_045529390.1">
    <property type="nucleotide sequence ID" value="NZ_CP011043.1"/>
</dbReference>
<evidence type="ECO:0000313" key="7">
    <source>
        <dbReference type="EMBL" id="RIJ37129.1"/>
    </source>
</evidence>
<proteinExistence type="predicted"/>
<sequence>MLHDTLNSDVGLGCFLVIPLAAALSAALWVLASITRMLTGPESRARRMLIWAFAFGDACVVWVLFLTMIANYWLVIAVASIVAVLAGVFFAWVYLRKAKVS</sequence>
<dbReference type="HOGENOM" id="CLU_2286522_0_0_11"/>
<evidence type="ECO:0000256" key="3">
    <source>
        <dbReference type="ARBA" id="ARBA00022989"/>
    </source>
</evidence>
<feature type="transmembrane region" description="Helical" evidence="5">
    <location>
        <begin position="12"/>
        <end position="36"/>
    </location>
</feature>
<dbReference type="PATRIC" id="fig|33014.5.peg.2577"/>
<gene>
    <name evidence="7" type="ORF">DZF93_08570</name>
    <name evidence="6" type="ORF">VO01_12495</name>
</gene>
<accession>A0A0D5CJN3</accession>
<dbReference type="Proteomes" id="UP000032604">
    <property type="component" value="Chromosome"/>
</dbReference>
<evidence type="ECO:0000313" key="9">
    <source>
        <dbReference type="Proteomes" id="UP000266634"/>
    </source>
</evidence>
<evidence type="ECO:0000256" key="4">
    <source>
        <dbReference type="ARBA" id="ARBA00023136"/>
    </source>
</evidence>
<reference evidence="7 9" key="2">
    <citation type="submission" date="2018-08" db="EMBL/GenBank/DDBJ databases">
        <title>Genome Sequence of Clavibacter michiganensis Subspecies type strains, and the Atypical Peach-Colored Strains Isolated from Tomato.</title>
        <authorList>
            <person name="Osdaghi E."/>
            <person name="Portier P."/>
            <person name="Briand M."/>
            <person name="Jacques M.-A."/>
        </authorList>
    </citation>
    <scope>NUCLEOTIDE SEQUENCE [LARGE SCALE GENOMIC DNA]</scope>
    <source>
        <strain evidence="7 9">CFBP 6488</strain>
    </source>
</reference>
<feature type="transmembrane region" description="Helical" evidence="5">
    <location>
        <begin position="72"/>
        <end position="95"/>
    </location>
</feature>
<evidence type="ECO:0000313" key="6">
    <source>
        <dbReference type="EMBL" id="AJW79831.1"/>
    </source>
</evidence>